<dbReference type="RefSeq" id="WP_194259482.1">
    <property type="nucleotide sequence ID" value="NZ_JABCQG010000006.1"/>
</dbReference>
<evidence type="ECO:0000259" key="1">
    <source>
        <dbReference type="Pfam" id="PF21722"/>
    </source>
</evidence>
<gene>
    <name evidence="2" type="ORF">HKD24_06115</name>
</gene>
<protein>
    <recommendedName>
        <fullName evidence="1">Glycine-rich domain-containing protein</fullName>
    </recommendedName>
</protein>
<proteinExistence type="predicted"/>
<dbReference type="InterPro" id="IPR049304">
    <property type="entry name" value="Gly_rich_dom"/>
</dbReference>
<evidence type="ECO:0000313" key="3">
    <source>
        <dbReference type="Proteomes" id="UP000623107"/>
    </source>
</evidence>
<sequence>MDYPTAAGTIVDASGRRQFADVEPGQQDGTDLCAAVFNPPTNEIVNVIRQAGLAPNAGDETQLWQALLALASTALTRTNFYQGNAGSTGSNVAWSFTVPPGVYRIRLKGFAAGAGAGAGGGNSSSAPGAGGGGGSGASLEDFYLSVVPGDVISGTIGMAGLGGINNSTSGTDGGSLTILKNGAQVVTLGGGKGGANSQEGQQAAGGTGGTVTWGSGFNGVGLFGGGGSYGIYENATTAIGGFGGVPFGGQGPAVTNGNASVGLDATAYGHGGSGGTGTDRGGNGGPGALWLTY</sequence>
<evidence type="ECO:0000313" key="2">
    <source>
        <dbReference type="EMBL" id="MBF0858787.1"/>
    </source>
</evidence>
<accession>A0ABR9Y4K4</accession>
<dbReference type="Pfam" id="PF21722">
    <property type="entry name" value="Gly_rich_2"/>
    <property type="match status" value="1"/>
</dbReference>
<dbReference type="Proteomes" id="UP000623107">
    <property type="component" value="Unassembled WGS sequence"/>
</dbReference>
<dbReference type="EMBL" id="JABCQG010000006">
    <property type="protein sequence ID" value="MBF0858787.1"/>
    <property type="molecule type" value="Genomic_DNA"/>
</dbReference>
<reference evidence="2" key="2">
    <citation type="submission" date="2020-11" db="EMBL/GenBank/DDBJ databases">
        <title>Description of novel Gluconobacter species.</title>
        <authorList>
            <person name="Cleenwerck I."/>
            <person name="Cnockaert M."/>
            <person name="Borremans W."/>
            <person name="Wieme A.D."/>
            <person name="De Vuyst L."/>
            <person name="Vandamme P."/>
        </authorList>
    </citation>
    <scope>NUCLEOTIDE SEQUENCE</scope>
    <source>
        <strain evidence="2">LMG 31484</strain>
    </source>
</reference>
<feature type="domain" description="Glycine-rich" evidence="1">
    <location>
        <begin position="93"/>
        <end position="293"/>
    </location>
</feature>
<keyword evidence="3" id="KW-1185">Reference proteome</keyword>
<comment type="caution">
    <text evidence="2">The sequence shown here is derived from an EMBL/GenBank/DDBJ whole genome shotgun (WGS) entry which is preliminary data.</text>
</comment>
<name>A0ABR9Y4K4_9PROT</name>
<reference evidence="2" key="1">
    <citation type="submission" date="2020-04" db="EMBL/GenBank/DDBJ databases">
        <authorList>
            <person name="Sombolestani A."/>
        </authorList>
    </citation>
    <scope>NUCLEOTIDE SEQUENCE</scope>
    <source>
        <strain evidence="2">LMG 31484</strain>
    </source>
</reference>
<organism evidence="2 3">
    <name type="scientific">Gluconobacter vitians</name>
    <dbReference type="NCBI Taxonomy" id="2728102"/>
    <lineage>
        <taxon>Bacteria</taxon>
        <taxon>Pseudomonadati</taxon>
        <taxon>Pseudomonadota</taxon>
        <taxon>Alphaproteobacteria</taxon>
        <taxon>Acetobacterales</taxon>
        <taxon>Acetobacteraceae</taxon>
        <taxon>Gluconobacter</taxon>
    </lineage>
</organism>